<dbReference type="AlphaFoldDB" id="E9EM85"/>
<feature type="region of interest" description="Disordered" evidence="1">
    <location>
        <begin position="478"/>
        <end position="497"/>
    </location>
</feature>
<protein>
    <submittedName>
        <fullName evidence="2">Polyprotein</fullName>
    </submittedName>
</protein>
<dbReference type="Proteomes" id="UP000002498">
    <property type="component" value="Unassembled WGS sequence"/>
</dbReference>
<proteinExistence type="predicted"/>
<organism evidence="2 3">
    <name type="scientific">Metarhizium robertsii (strain ARSEF 23 / ATCC MYA-3075)</name>
    <name type="common">Metarhizium anisopliae (strain ARSEF 23)</name>
    <dbReference type="NCBI Taxonomy" id="655844"/>
    <lineage>
        <taxon>Eukaryota</taxon>
        <taxon>Fungi</taxon>
        <taxon>Dikarya</taxon>
        <taxon>Ascomycota</taxon>
        <taxon>Pezizomycotina</taxon>
        <taxon>Sordariomycetes</taxon>
        <taxon>Hypocreomycetidae</taxon>
        <taxon>Hypocreales</taxon>
        <taxon>Clavicipitaceae</taxon>
        <taxon>Metarhizium</taxon>
    </lineage>
</organism>
<dbReference type="RefSeq" id="XP_007817776.2">
    <property type="nucleotide sequence ID" value="XM_007819585.2"/>
</dbReference>
<feature type="region of interest" description="Disordered" evidence="1">
    <location>
        <begin position="1"/>
        <end position="63"/>
    </location>
</feature>
<sequence length="497" mass="56463">MESMLEQEETLNHFDESDEEEILDEIVVNTGTQDGPDGEDDEDACERSGELGYITPPLTDPELEESPEAIFTANLPIRHRSGHPEGVDTKGHNSNCCDYKVEQVRANYRFHEFHPIRIETAVHGAFNAGIKFQPHKRDLPEAPKTMKDLEGHPFKDQFVKAQQEHLASHSQMDSFLEVPWSRAKGQRVLSCMWMDAVNAFVNCELDEVVYMRMPPAISTRPDIAFAVSRLARHNLNPSDVHHRAADRVIQYLYSTRSYAIRLGRNTQKSNKPAEIFIGSSDASFADNTEDRKSSQGYVLRLYGGPIAWKASKQTTVTTSSTEAELLAASEASKEMIAAGRLFKALKIKLNEPLLRSLEIQLDEPLQLEIDNRQTIRLLVEESAKLTTQLRHVDIYQHWLRQQVQNSRIRVRWVESKDMVADGMTKALPKVRHIEFLRQLQIEDIRNRIGNEAKLEEARSKVHERFQSPDNKLDLEVKLGAKGGKRMPNPGGPAAKTR</sequence>
<name>E9EM85_METRA</name>
<evidence type="ECO:0000256" key="1">
    <source>
        <dbReference type="SAM" id="MobiDB-lite"/>
    </source>
</evidence>
<dbReference type="GeneID" id="19255873"/>
<dbReference type="KEGG" id="maj:MAA_01587"/>
<comment type="caution">
    <text evidence="2">The sequence shown here is derived from an EMBL/GenBank/DDBJ whole genome shotgun (WGS) entry which is preliminary data.</text>
</comment>
<gene>
    <name evidence="2" type="ORF">MAA_01587</name>
</gene>
<reference evidence="2 3" key="1">
    <citation type="journal article" date="2011" name="PLoS Genet.">
        <title>Genome sequencing and comparative transcriptomics of the model entomopathogenic fungi Metarhizium anisopliae and M. acridum.</title>
        <authorList>
            <person name="Gao Q."/>
            <person name="Jin K."/>
            <person name="Ying S.H."/>
            <person name="Zhang Y."/>
            <person name="Xiao G."/>
            <person name="Shang Y."/>
            <person name="Duan Z."/>
            <person name="Hu X."/>
            <person name="Xie X.Q."/>
            <person name="Zhou G."/>
            <person name="Peng G."/>
            <person name="Luo Z."/>
            <person name="Huang W."/>
            <person name="Wang B."/>
            <person name="Fang W."/>
            <person name="Wang S."/>
            <person name="Zhong Y."/>
            <person name="Ma L.J."/>
            <person name="St Leger R.J."/>
            <person name="Zhao G.P."/>
            <person name="Pei Y."/>
            <person name="Feng M.G."/>
            <person name="Xia Y."/>
            <person name="Wang C."/>
        </authorList>
    </citation>
    <scope>NUCLEOTIDE SEQUENCE [LARGE SCALE GENOMIC DNA]</scope>
    <source>
        <strain evidence="3">ARSEF 23 / ATCC MYA-3075</strain>
    </source>
</reference>
<keyword evidence="3" id="KW-1185">Reference proteome</keyword>
<dbReference type="EMBL" id="ADNJ02000009">
    <property type="protein sequence ID" value="EFZ04513.2"/>
    <property type="molecule type" value="Genomic_DNA"/>
</dbReference>
<dbReference type="HOGENOM" id="CLU_548705_0_0_1"/>
<reference evidence="2 3" key="2">
    <citation type="journal article" date="2014" name="Proc. Natl. Acad. Sci. U.S.A.">
        <title>Trajectory and genomic determinants of fungal-pathogen speciation and host adaptation.</title>
        <authorList>
            <person name="Hu X."/>
            <person name="Xiao G."/>
            <person name="Zheng P."/>
            <person name="Shang Y."/>
            <person name="Su Y."/>
            <person name="Zhang X."/>
            <person name="Liu X."/>
            <person name="Zhan S."/>
            <person name="St Leger R.J."/>
            <person name="Wang C."/>
        </authorList>
    </citation>
    <scope>GENOME REANNOTATION</scope>
    <source>
        <strain evidence="3">ARSEF 23 / ATCC MYA-3075</strain>
    </source>
</reference>
<dbReference type="PANTHER" id="PTHR11439:SF438">
    <property type="entry name" value="REVERSE TRANSCRIPTASE TY1_COPIA-TYPE DOMAIN-CONTAINING PROTEIN"/>
    <property type="match status" value="1"/>
</dbReference>
<accession>E9EM85</accession>
<evidence type="ECO:0000313" key="3">
    <source>
        <dbReference type="Proteomes" id="UP000002498"/>
    </source>
</evidence>
<dbReference type="CDD" id="cd09272">
    <property type="entry name" value="RNase_HI_RT_Ty1"/>
    <property type="match status" value="1"/>
</dbReference>
<evidence type="ECO:0000313" key="2">
    <source>
        <dbReference type="EMBL" id="EFZ04513.2"/>
    </source>
</evidence>
<dbReference type="OrthoDB" id="5101206at2759"/>
<dbReference type="PANTHER" id="PTHR11439">
    <property type="entry name" value="GAG-POL-RELATED RETROTRANSPOSON"/>
    <property type="match status" value="1"/>
</dbReference>